<accession>A0A1I0C0Z3</accession>
<evidence type="ECO:0000313" key="1">
    <source>
        <dbReference type="EMBL" id="SET13048.1"/>
    </source>
</evidence>
<sequence length="75" mass="8258">MLPAQRRQMGKISGHGMMPLFSKVIDSPLQIGRVPQNNGGDEQIQTARAVAVMGSAHETEKSYASQMKNNKFKDL</sequence>
<dbReference type="EMBL" id="FOHI01000003">
    <property type="protein sequence ID" value="SET13048.1"/>
    <property type="molecule type" value="Genomic_DNA"/>
</dbReference>
<reference evidence="1 2" key="1">
    <citation type="submission" date="2016-10" db="EMBL/GenBank/DDBJ databases">
        <authorList>
            <person name="de Groot N.N."/>
        </authorList>
    </citation>
    <scope>NUCLEOTIDE SEQUENCE [LARGE SCALE GENOMIC DNA]</scope>
    <source>
        <strain evidence="1 2">Nl7</strain>
    </source>
</reference>
<dbReference type="AlphaFoldDB" id="A0A1I0C0Z3"/>
<evidence type="ECO:0000313" key="2">
    <source>
        <dbReference type="Proteomes" id="UP000183339"/>
    </source>
</evidence>
<dbReference type="Proteomes" id="UP000183339">
    <property type="component" value="Unassembled WGS sequence"/>
</dbReference>
<protein>
    <submittedName>
        <fullName evidence="1">Uncharacterized protein</fullName>
    </submittedName>
</protein>
<gene>
    <name evidence="1" type="ORF">SAMN05216412_103229</name>
</gene>
<name>A0A1I0C0Z3_9PROT</name>
<organism evidence="1 2">
    <name type="scientific">Nitrosospira multiformis</name>
    <dbReference type="NCBI Taxonomy" id="1231"/>
    <lineage>
        <taxon>Bacteria</taxon>
        <taxon>Pseudomonadati</taxon>
        <taxon>Pseudomonadota</taxon>
        <taxon>Betaproteobacteria</taxon>
        <taxon>Nitrosomonadales</taxon>
        <taxon>Nitrosomonadaceae</taxon>
        <taxon>Nitrosospira</taxon>
    </lineage>
</organism>
<proteinExistence type="predicted"/>